<comment type="caution">
    <text evidence="3">The sequence shown here is derived from an EMBL/GenBank/DDBJ whole genome shotgun (WGS) entry which is preliminary data.</text>
</comment>
<evidence type="ECO:0000313" key="3">
    <source>
        <dbReference type="EMBL" id="GGG09494.1"/>
    </source>
</evidence>
<feature type="compositionally biased region" description="Basic and acidic residues" evidence="1">
    <location>
        <begin position="104"/>
        <end position="120"/>
    </location>
</feature>
<proteinExistence type="predicted"/>
<gene>
    <name evidence="3" type="ORF">GCM10011323_12570</name>
</gene>
<keyword evidence="2" id="KW-0732">Signal</keyword>
<reference evidence="4" key="1">
    <citation type="journal article" date="2019" name="Int. J. Syst. Evol. Microbiol.">
        <title>The Global Catalogue of Microorganisms (GCM) 10K type strain sequencing project: providing services to taxonomists for standard genome sequencing and annotation.</title>
        <authorList>
            <consortium name="The Broad Institute Genomics Platform"/>
            <consortium name="The Broad Institute Genome Sequencing Center for Infectious Disease"/>
            <person name="Wu L."/>
            <person name="Ma J."/>
        </authorList>
    </citation>
    <scope>NUCLEOTIDE SEQUENCE [LARGE SCALE GENOMIC DNA]</scope>
    <source>
        <strain evidence="4">CGMCC 1.12749</strain>
    </source>
</reference>
<protein>
    <submittedName>
        <fullName evidence="3">Uncharacterized protein</fullName>
    </submittedName>
</protein>
<organism evidence="3 4">
    <name type="scientific">Pontibacter amylolyticus</name>
    <dbReference type="NCBI Taxonomy" id="1424080"/>
    <lineage>
        <taxon>Bacteria</taxon>
        <taxon>Pseudomonadati</taxon>
        <taxon>Bacteroidota</taxon>
        <taxon>Cytophagia</taxon>
        <taxon>Cytophagales</taxon>
        <taxon>Hymenobacteraceae</taxon>
        <taxon>Pontibacter</taxon>
    </lineage>
</organism>
<feature type="signal peptide" evidence="2">
    <location>
        <begin position="1"/>
        <end position="24"/>
    </location>
</feature>
<dbReference type="EMBL" id="BMFP01000002">
    <property type="protein sequence ID" value="GGG09494.1"/>
    <property type="molecule type" value="Genomic_DNA"/>
</dbReference>
<keyword evidence="4" id="KW-1185">Reference proteome</keyword>
<evidence type="ECO:0000313" key="4">
    <source>
        <dbReference type="Proteomes" id="UP000634043"/>
    </source>
</evidence>
<feature type="chain" id="PRO_5047242619" evidence="2">
    <location>
        <begin position="25"/>
        <end position="135"/>
    </location>
</feature>
<sequence>MKNISTFLSFITVVLLLSSCTSHSFMLTERDIANDGIAPIQKSEYRMVADKPADAYADADAKWVATSKPHVASTSARVVRRTDAVALSAATTHEGHEILKREVEKAMKKEKSAAAPTKKEAKTKKQKETGDKILL</sequence>
<evidence type="ECO:0000256" key="2">
    <source>
        <dbReference type="SAM" id="SignalP"/>
    </source>
</evidence>
<feature type="compositionally biased region" description="Basic and acidic residues" evidence="1">
    <location>
        <begin position="126"/>
        <end position="135"/>
    </location>
</feature>
<dbReference type="RefSeq" id="WP_188500674.1">
    <property type="nucleotide sequence ID" value="NZ_BMFP01000002.1"/>
</dbReference>
<name>A0ABQ1W3F2_9BACT</name>
<dbReference type="Proteomes" id="UP000634043">
    <property type="component" value="Unassembled WGS sequence"/>
</dbReference>
<evidence type="ECO:0000256" key="1">
    <source>
        <dbReference type="SAM" id="MobiDB-lite"/>
    </source>
</evidence>
<feature type="region of interest" description="Disordered" evidence="1">
    <location>
        <begin position="104"/>
        <end position="135"/>
    </location>
</feature>
<accession>A0ABQ1W3F2</accession>
<dbReference type="PROSITE" id="PS51257">
    <property type="entry name" value="PROKAR_LIPOPROTEIN"/>
    <property type="match status" value="1"/>
</dbReference>